<evidence type="ECO:0000256" key="1">
    <source>
        <dbReference type="SAM" id="SignalP"/>
    </source>
</evidence>
<evidence type="ECO:0000313" key="2">
    <source>
        <dbReference type="EMBL" id="MBB4036236.1"/>
    </source>
</evidence>
<reference evidence="2 3" key="1">
    <citation type="submission" date="2020-08" db="EMBL/GenBank/DDBJ databases">
        <title>Genomic Encyclopedia of Type Strains, Phase IV (KMG-IV): sequencing the most valuable type-strain genomes for metagenomic binning, comparative biology and taxonomic classification.</title>
        <authorList>
            <person name="Goeker M."/>
        </authorList>
    </citation>
    <scope>NUCLEOTIDE SEQUENCE [LARGE SCALE GENOMIC DNA]</scope>
    <source>
        <strain evidence="2 3">DSM 104969</strain>
    </source>
</reference>
<evidence type="ECO:0008006" key="4">
    <source>
        <dbReference type="Google" id="ProtNLM"/>
    </source>
</evidence>
<dbReference type="RefSeq" id="WP_183307135.1">
    <property type="nucleotide sequence ID" value="NZ_JACIEP010000006.1"/>
</dbReference>
<gene>
    <name evidence="2" type="ORF">GGR21_002137</name>
</gene>
<sequence>MKSKNILILTLLISFVFSVTVGAQDKPKRSFDVEALKKEKAEFLKKELNLTDAEAKAFLPLESELTEKKFEIYRDARIKTRELRRKKDKTDADFQKITQANLEAERKELDLQVEYYKKFNNVLPAEKVEKYRAADIKFKEAALKRHREQHRHGENRNK</sequence>
<keyword evidence="1" id="KW-0732">Signal</keyword>
<dbReference type="Proteomes" id="UP000555103">
    <property type="component" value="Unassembled WGS sequence"/>
</dbReference>
<dbReference type="Gene3D" id="1.20.120.1490">
    <property type="match status" value="1"/>
</dbReference>
<comment type="caution">
    <text evidence="2">The sequence shown here is derived from an EMBL/GenBank/DDBJ whole genome shotgun (WGS) entry which is preliminary data.</text>
</comment>
<proteinExistence type="predicted"/>
<accession>A0A840CLJ7</accession>
<keyword evidence="3" id="KW-1185">Reference proteome</keyword>
<feature type="signal peptide" evidence="1">
    <location>
        <begin position="1"/>
        <end position="23"/>
    </location>
</feature>
<organism evidence="2 3">
    <name type="scientific">Dysgonomonas hofstadii</name>
    <dbReference type="NCBI Taxonomy" id="637886"/>
    <lineage>
        <taxon>Bacteria</taxon>
        <taxon>Pseudomonadati</taxon>
        <taxon>Bacteroidota</taxon>
        <taxon>Bacteroidia</taxon>
        <taxon>Bacteroidales</taxon>
        <taxon>Dysgonomonadaceae</taxon>
        <taxon>Dysgonomonas</taxon>
    </lineage>
</organism>
<name>A0A840CLJ7_9BACT</name>
<protein>
    <recommendedName>
        <fullName evidence="4">DUF4890 domain-containing protein</fullName>
    </recommendedName>
</protein>
<evidence type="ECO:0000313" key="3">
    <source>
        <dbReference type="Proteomes" id="UP000555103"/>
    </source>
</evidence>
<dbReference type="AlphaFoldDB" id="A0A840CLJ7"/>
<feature type="chain" id="PRO_5032803772" description="DUF4890 domain-containing protein" evidence="1">
    <location>
        <begin position="24"/>
        <end position="158"/>
    </location>
</feature>
<dbReference type="EMBL" id="JACIEP010000006">
    <property type="protein sequence ID" value="MBB4036236.1"/>
    <property type="molecule type" value="Genomic_DNA"/>
</dbReference>